<comment type="similarity">
    <text evidence="2">Belongs to the short-chain dehydrogenases/reductases (SDR) family.</text>
</comment>
<comment type="catalytic activity">
    <reaction evidence="5">
        <text>a (3R)-hydroxyacyl-[ACP] + NADP(+) = a 3-oxoacyl-[ACP] + NADPH + H(+)</text>
        <dbReference type="Rhea" id="RHEA:17397"/>
        <dbReference type="Rhea" id="RHEA-COMP:9916"/>
        <dbReference type="Rhea" id="RHEA-COMP:9945"/>
        <dbReference type="ChEBI" id="CHEBI:15378"/>
        <dbReference type="ChEBI" id="CHEBI:57783"/>
        <dbReference type="ChEBI" id="CHEBI:58349"/>
        <dbReference type="ChEBI" id="CHEBI:78776"/>
        <dbReference type="ChEBI" id="CHEBI:78827"/>
        <dbReference type="EC" id="1.1.1.100"/>
    </reaction>
    <physiologicalReaction direction="right-to-left" evidence="5">
        <dbReference type="Rhea" id="RHEA:17399"/>
    </physiologicalReaction>
</comment>
<evidence type="ECO:0000256" key="3">
    <source>
        <dbReference type="ARBA" id="ARBA00022512"/>
    </source>
</evidence>
<proteinExistence type="inferred from homology"/>
<name>A0ABT3CCV5_9MYCO</name>
<dbReference type="SUPFAM" id="SSF51735">
    <property type="entry name" value="NAD(P)-binding Rossmann-fold domains"/>
    <property type="match status" value="1"/>
</dbReference>
<dbReference type="EMBL" id="JACKTY010000029">
    <property type="protein sequence ID" value="MCV7227247.1"/>
    <property type="molecule type" value="Genomic_DNA"/>
</dbReference>
<dbReference type="PRINTS" id="PR00081">
    <property type="entry name" value="GDHRDH"/>
</dbReference>
<keyword evidence="7" id="KW-1185">Reference proteome</keyword>
<evidence type="ECO:0000313" key="7">
    <source>
        <dbReference type="Proteomes" id="UP001526201"/>
    </source>
</evidence>
<protein>
    <recommendedName>
        <fullName evidence="4">3-oxoacyl-[acyl-carrier-protein] reductase MabA</fullName>
    </recommendedName>
</protein>
<dbReference type="Pfam" id="PF13561">
    <property type="entry name" value="adh_short_C2"/>
    <property type="match status" value="1"/>
</dbReference>
<evidence type="ECO:0000256" key="4">
    <source>
        <dbReference type="ARBA" id="ARBA00040781"/>
    </source>
</evidence>
<dbReference type="InterPro" id="IPR050259">
    <property type="entry name" value="SDR"/>
</dbReference>
<sequence length="238" mass="24034">MAKNTSRVLITGTDTQLGAAVRAYFTTAGAATVGARALGADTAALDDTQPSVCADPTLGADVRAAVRTAAATMGGLDTLVVAHPLPAIGRFGEQTMTEFWNHVDAVLTGSFLYAQAAAEVMRDNGSGGRIVLTTSTWHVGGENLSAVATAAGGIVALTKTLTRDFGRFGIGVNAVAVGAVDSEWSVCDAAARGAPPPVGTSGTVEQVARVIGLLCQRQLGAAVGQIVNVDGGLSRNRV</sequence>
<gene>
    <name evidence="6" type="ORF">H7J73_14520</name>
</gene>
<comment type="caution">
    <text evidence="6">The sequence shown here is derived from an EMBL/GenBank/DDBJ whole genome shotgun (WGS) entry which is preliminary data.</text>
</comment>
<dbReference type="CDD" id="cd05233">
    <property type="entry name" value="SDR_c"/>
    <property type="match status" value="1"/>
</dbReference>
<reference evidence="6 7" key="1">
    <citation type="journal article" date="2022" name="BMC Genomics">
        <title>Comparative genome analysis of mycobacteria focusing on tRNA and non-coding RNA.</title>
        <authorList>
            <person name="Behra P.R.K."/>
            <person name="Pettersson B.M.F."/>
            <person name="Ramesh M."/>
            <person name="Das S."/>
            <person name="Dasgupta S."/>
            <person name="Kirsebom L.A."/>
        </authorList>
    </citation>
    <scope>NUCLEOTIDE SEQUENCE [LARGE SCALE GENOMIC DNA]</scope>
    <source>
        <strain evidence="6 7">DSM 44078</strain>
    </source>
</reference>
<dbReference type="Proteomes" id="UP001526201">
    <property type="component" value="Unassembled WGS sequence"/>
</dbReference>
<evidence type="ECO:0000256" key="2">
    <source>
        <dbReference type="ARBA" id="ARBA00006484"/>
    </source>
</evidence>
<dbReference type="InterPro" id="IPR036291">
    <property type="entry name" value="NAD(P)-bd_dom_sf"/>
</dbReference>
<organism evidence="6 7">
    <name type="scientific">Mycolicibacterium komossense</name>
    <dbReference type="NCBI Taxonomy" id="1779"/>
    <lineage>
        <taxon>Bacteria</taxon>
        <taxon>Bacillati</taxon>
        <taxon>Actinomycetota</taxon>
        <taxon>Actinomycetes</taxon>
        <taxon>Mycobacteriales</taxon>
        <taxon>Mycobacteriaceae</taxon>
        <taxon>Mycolicibacterium</taxon>
    </lineage>
</organism>
<dbReference type="PANTHER" id="PTHR42879">
    <property type="entry name" value="3-OXOACYL-(ACYL-CARRIER-PROTEIN) REDUCTASE"/>
    <property type="match status" value="1"/>
</dbReference>
<evidence type="ECO:0000313" key="6">
    <source>
        <dbReference type="EMBL" id="MCV7227247.1"/>
    </source>
</evidence>
<evidence type="ECO:0000256" key="5">
    <source>
        <dbReference type="ARBA" id="ARBA00047400"/>
    </source>
</evidence>
<evidence type="ECO:0000256" key="1">
    <source>
        <dbReference type="ARBA" id="ARBA00004191"/>
    </source>
</evidence>
<keyword evidence="3" id="KW-0134">Cell wall</keyword>
<keyword evidence="3" id="KW-0964">Secreted</keyword>
<accession>A0ABT3CCV5</accession>
<comment type="subcellular location">
    <subcellularLocation>
        <location evidence="1">Secreted</location>
        <location evidence="1">Cell wall</location>
    </subcellularLocation>
</comment>
<dbReference type="Gene3D" id="3.40.50.720">
    <property type="entry name" value="NAD(P)-binding Rossmann-like Domain"/>
    <property type="match status" value="1"/>
</dbReference>
<dbReference type="InterPro" id="IPR002347">
    <property type="entry name" value="SDR_fam"/>
</dbReference>
<dbReference type="RefSeq" id="WP_264068184.1">
    <property type="nucleotide sequence ID" value="NZ_JACKTY010000029.1"/>
</dbReference>